<dbReference type="EMBL" id="BONW01000013">
    <property type="protein sequence ID" value="GIG87727.1"/>
    <property type="molecule type" value="Genomic_DNA"/>
</dbReference>
<protein>
    <recommendedName>
        <fullName evidence="3">Aminomethyltransferase folate-binding domain-containing protein</fullName>
    </recommendedName>
</protein>
<sequence>MQGRVWDVVPGVGVGPLRFGTAREALRTVWGSCGAFRRGAHSADLTDQYADAGLMLTCSSAEGLYLIEISDPDGVRYEGVHLAGEVKSVLAGLRAAGVQSIADDSGWYFADGAVALYTSSTEPGAMVEGVTAFGPGHELGAELVPIAIGDMAVGPANRYRVLSSGRGLDAVRLGETRTEVRRRMRGGLCWQHRAGSRERHPLMAPLFVKAPLRERV</sequence>
<evidence type="ECO:0008006" key="3">
    <source>
        <dbReference type="Google" id="ProtNLM"/>
    </source>
</evidence>
<name>A0ABQ4DZ40_9ACTN</name>
<evidence type="ECO:0000313" key="2">
    <source>
        <dbReference type="Proteomes" id="UP000646749"/>
    </source>
</evidence>
<reference evidence="1 2" key="1">
    <citation type="submission" date="2021-01" db="EMBL/GenBank/DDBJ databases">
        <title>Whole genome shotgun sequence of Plantactinospora endophytica NBRC 110450.</title>
        <authorList>
            <person name="Komaki H."/>
            <person name="Tamura T."/>
        </authorList>
    </citation>
    <scope>NUCLEOTIDE SEQUENCE [LARGE SCALE GENOMIC DNA]</scope>
    <source>
        <strain evidence="1 2">NBRC 110450</strain>
    </source>
</reference>
<dbReference type="Proteomes" id="UP000646749">
    <property type="component" value="Unassembled WGS sequence"/>
</dbReference>
<comment type="caution">
    <text evidence="1">The sequence shown here is derived from an EMBL/GenBank/DDBJ whole genome shotgun (WGS) entry which is preliminary data.</text>
</comment>
<organism evidence="1 2">
    <name type="scientific">Plantactinospora endophytica</name>
    <dbReference type="NCBI Taxonomy" id="673535"/>
    <lineage>
        <taxon>Bacteria</taxon>
        <taxon>Bacillati</taxon>
        <taxon>Actinomycetota</taxon>
        <taxon>Actinomycetes</taxon>
        <taxon>Micromonosporales</taxon>
        <taxon>Micromonosporaceae</taxon>
        <taxon>Plantactinospora</taxon>
    </lineage>
</organism>
<accession>A0ABQ4DZ40</accession>
<proteinExistence type="predicted"/>
<evidence type="ECO:0000313" key="1">
    <source>
        <dbReference type="EMBL" id="GIG87727.1"/>
    </source>
</evidence>
<keyword evidence="2" id="KW-1185">Reference proteome</keyword>
<gene>
    <name evidence="1" type="ORF">Pen02_26630</name>
</gene>